<dbReference type="GO" id="GO:0015891">
    <property type="term" value="P:siderophore transport"/>
    <property type="evidence" value="ECO:0007669"/>
    <property type="project" value="InterPro"/>
</dbReference>
<evidence type="ECO:0000256" key="14">
    <source>
        <dbReference type="SAM" id="SignalP"/>
    </source>
</evidence>
<sequence>MRIPLRRVSSPSARRVSNFAVCASLLLGGAGLLHSAVAAAQSRAAEVVHFAIPAGSLASALDSYARASHVNISYDAALVAHARTGGLNGAYSVASGLARLLAGTGLAADRQPEGGYVLRAAPEGAVTQLSTVTVKASPVVDAVIPYAGGQVNIGAALGLLGGKDIMDSPFNVTSYSSQLITDQQARTVGAVVENDPSIRVSSPPGGMFQDFTVRGFYQDSLAVNGLYGLWFGESIPTAIADRVDVVKGPTALIAGMSPSGAVGGLIDVHTKRATDDPLTRLAVDYTSDRQVGTHVDLGRRFGDEQQFGVRLNGVYRDGDTAIDHNSNRLALGALGLDYRGTRLRASLDVTTQSSAVDGYPRYIGFAGTSVPDAPRNSVNPFAGSAYRSNTTMALGRVEYDVADHWTAYVTGGVSSNRATMAGINAIGGVDPYGNFTATALNGRLSKDGESGEAGLSGSFRTGAVSHKLSLAVDGVRTKIGSNYLNGETMKSNIYDPVDFDFANNLPGEARLTTRTTLRGIALADTLGIMDDRIQLTVGGRRQWVKTENFNAAGARTAEYDDSALTPMVGLVVKPWKSVSLYANYIEGLTPGTTVSDITAANYGSTFAPYKSKQYEAGVKWDLGHVTNTLSVFQIDKPSLIKDPVTTVYSADGKQRNRGVEWNIFGEIRPGLRILGGASYTQAVIRKSAGNTYNGNQAFGVPKWLANAGVEWDLPWMHGMSVNARAIYTGSMEINTANTQNIPSWVRYDAGLRYATHIAGKPVTLRFDVQNLFNKSYWIGETYLSGFVIKSYPRTFLLSASIDF</sequence>
<feature type="chain" id="PRO_5012895001" evidence="14">
    <location>
        <begin position="41"/>
        <end position="803"/>
    </location>
</feature>
<dbReference type="EMBL" id="NJIH01000012">
    <property type="protein sequence ID" value="OWT55657.1"/>
    <property type="molecule type" value="Genomic_DNA"/>
</dbReference>
<evidence type="ECO:0000256" key="1">
    <source>
        <dbReference type="ARBA" id="ARBA00004571"/>
    </source>
</evidence>
<dbReference type="NCBIfam" id="TIGR01783">
    <property type="entry name" value="TonB-siderophor"/>
    <property type="match status" value="1"/>
</dbReference>
<keyword evidence="11 12" id="KW-0998">Cell outer membrane</keyword>
<keyword evidence="7" id="KW-0408">Iron</keyword>
<comment type="subcellular location">
    <subcellularLocation>
        <location evidence="1 12">Cell outer membrane</location>
        <topology evidence="1 12">Multi-pass membrane protein</topology>
    </subcellularLocation>
</comment>
<dbReference type="PANTHER" id="PTHR32552:SF82">
    <property type="entry name" value="FCUA PROTEIN"/>
    <property type="match status" value="1"/>
</dbReference>
<evidence type="ECO:0000256" key="7">
    <source>
        <dbReference type="ARBA" id="ARBA00023004"/>
    </source>
</evidence>
<gene>
    <name evidence="16" type="ORF">CEY11_20235</name>
</gene>
<dbReference type="InterPro" id="IPR039426">
    <property type="entry name" value="TonB-dep_rcpt-like"/>
</dbReference>
<dbReference type="Pfam" id="PF07660">
    <property type="entry name" value="STN"/>
    <property type="match status" value="1"/>
</dbReference>
<evidence type="ECO:0000256" key="3">
    <source>
        <dbReference type="ARBA" id="ARBA00022448"/>
    </source>
</evidence>
<dbReference type="Gene3D" id="2.170.130.10">
    <property type="entry name" value="TonB-dependent receptor, plug domain"/>
    <property type="match status" value="1"/>
</dbReference>
<dbReference type="InterPro" id="IPR037066">
    <property type="entry name" value="Plug_dom_sf"/>
</dbReference>
<feature type="signal peptide" evidence="14">
    <location>
        <begin position="1"/>
        <end position="40"/>
    </location>
</feature>
<evidence type="ECO:0000256" key="2">
    <source>
        <dbReference type="ARBA" id="ARBA00009810"/>
    </source>
</evidence>
<dbReference type="InterPro" id="IPR010105">
    <property type="entry name" value="TonB_sidphr_rcpt"/>
</dbReference>
<keyword evidence="8 13" id="KW-0798">TonB box</keyword>
<evidence type="ECO:0000256" key="11">
    <source>
        <dbReference type="ARBA" id="ARBA00023237"/>
    </source>
</evidence>
<evidence type="ECO:0000256" key="8">
    <source>
        <dbReference type="ARBA" id="ARBA00023077"/>
    </source>
</evidence>
<evidence type="ECO:0000256" key="4">
    <source>
        <dbReference type="ARBA" id="ARBA00022452"/>
    </source>
</evidence>
<feature type="domain" description="Secretin/TonB short N-terminal" evidence="15">
    <location>
        <begin position="70"/>
        <end position="121"/>
    </location>
</feature>
<keyword evidence="6 12" id="KW-0812">Transmembrane</keyword>
<keyword evidence="5" id="KW-0410">Iron transport</keyword>
<dbReference type="InterPro" id="IPR011662">
    <property type="entry name" value="Secretin/TonB_short_N"/>
</dbReference>
<dbReference type="Gene3D" id="3.55.50.30">
    <property type="match status" value="1"/>
</dbReference>
<dbReference type="CDD" id="cd01347">
    <property type="entry name" value="ligand_gated_channel"/>
    <property type="match status" value="1"/>
</dbReference>
<comment type="similarity">
    <text evidence="2 12 13">Belongs to the TonB-dependent receptor family.</text>
</comment>
<dbReference type="AlphaFoldDB" id="A0A225M2U8"/>
<keyword evidence="3 12" id="KW-0813">Transport</keyword>
<proteinExistence type="inferred from homology"/>
<evidence type="ECO:0000256" key="9">
    <source>
        <dbReference type="ARBA" id="ARBA00023136"/>
    </source>
</evidence>
<dbReference type="Pfam" id="PF00593">
    <property type="entry name" value="TonB_dep_Rec_b-barrel"/>
    <property type="match status" value="1"/>
</dbReference>
<dbReference type="RefSeq" id="WP_088605231.1">
    <property type="nucleotide sequence ID" value="NZ_NJIH01000012.1"/>
</dbReference>
<evidence type="ECO:0000256" key="12">
    <source>
        <dbReference type="PROSITE-ProRule" id="PRU01360"/>
    </source>
</evidence>
<dbReference type="PANTHER" id="PTHR32552">
    <property type="entry name" value="FERRICHROME IRON RECEPTOR-RELATED"/>
    <property type="match status" value="1"/>
</dbReference>
<name>A0A225M2U8_9BURK</name>
<organism evidence="16 17">
    <name type="scientific">Candidimonas nitroreducens</name>
    <dbReference type="NCBI Taxonomy" id="683354"/>
    <lineage>
        <taxon>Bacteria</taxon>
        <taxon>Pseudomonadati</taxon>
        <taxon>Pseudomonadota</taxon>
        <taxon>Betaproteobacteria</taxon>
        <taxon>Burkholderiales</taxon>
        <taxon>Alcaligenaceae</taxon>
        <taxon>Candidimonas</taxon>
    </lineage>
</organism>
<dbReference type="InterPro" id="IPR000531">
    <property type="entry name" value="Beta-barrel_TonB"/>
</dbReference>
<protein>
    <submittedName>
        <fullName evidence="16">TonB-dependent siderophore receptor</fullName>
    </submittedName>
</protein>
<dbReference type="Proteomes" id="UP000214603">
    <property type="component" value="Unassembled WGS sequence"/>
</dbReference>
<keyword evidence="10 16" id="KW-0675">Receptor</keyword>
<dbReference type="SMART" id="SM00965">
    <property type="entry name" value="STN"/>
    <property type="match status" value="1"/>
</dbReference>
<keyword evidence="4 12" id="KW-1134">Transmembrane beta strand</keyword>
<keyword evidence="17" id="KW-1185">Reference proteome</keyword>
<dbReference type="SUPFAM" id="SSF56935">
    <property type="entry name" value="Porins"/>
    <property type="match status" value="1"/>
</dbReference>
<dbReference type="GO" id="GO:0009279">
    <property type="term" value="C:cell outer membrane"/>
    <property type="evidence" value="ECO:0007669"/>
    <property type="project" value="UniProtKB-SubCell"/>
</dbReference>
<keyword evidence="9 12" id="KW-0472">Membrane</keyword>
<evidence type="ECO:0000259" key="15">
    <source>
        <dbReference type="SMART" id="SM00965"/>
    </source>
</evidence>
<comment type="caution">
    <text evidence="16">The sequence shown here is derived from an EMBL/GenBank/DDBJ whole genome shotgun (WGS) entry which is preliminary data.</text>
</comment>
<reference evidence="17" key="1">
    <citation type="submission" date="2017-06" db="EMBL/GenBank/DDBJ databases">
        <title>Herbaspirillum phytohormonus sp. nov., isolated from the root nodule of Robinia pseudoacacia in lead-zinc mine.</title>
        <authorList>
            <person name="Fan M."/>
            <person name="Lin Y."/>
        </authorList>
    </citation>
    <scope>NUCLEOTIDE SEQUENCE [LARGE SCALE GENOMIC DNA]</scope>
    <source>
        <strain evidence="17">SC-089</strain>
    </source>
</reference>
<dbReference type="GO" id="GO:0038023">
    <property type="term" value="F:signaling receptor activity"/>
    <property type="evidence" value="ECO:0007669"/>
    <property type="project" value="InterPro"/>
</dbReference>
<keyword evidence="5" id="KW-0406">Ion transport</keyword>
<evidence type="ECO:0000313" key="17">
    <source>
        <dbReference type="Proteomes" id="UP000214603"/>
    </source>
</evidence>
<dbReference type="InterPro" id="IPR036942">
    <property type="entry name" value="Beta-barrel_TonB_sf"/>
</dbReference>
<dbReference type="Pfam" id="PF07715">
    <property type="entry name" value="Plug"/>
    <property type="match status" value="1"/>
</dbReference>
<keyword evidence="14" id="KW-0732">Signal</keyword>
<evidence type="ECO:0000256" key="5">
    <source>
        <dbReference type="ARBA" id="ARBA00022496"/>
    </source>
</evidence>
<dbReference type="InterPro" id="IPR012910">
    <property type="entry name" value="Plug_dom"/>
</dbReference>
<evidence type="ECO:0000256" key="10">
    <source>
        <dbReference type="ARBA" id="ARBA00023170"/>
    </source>
</evidence>
<dbReference type="PROSITE" id="PS52016">
    <property type="entry name" value="TONB_DEPENDENT_REC_3"/>
    <property type="match status" value="1"/>
</dbReference>
<dbReference type="Gene3D" id="2.40.170.20">
    <property type="entry name" value="TonB-dependent receptor, beta-barrel domain"/>
    <property type="match status" value="1"/>
</dbReference>
<evidence type="ECO:0000256" key="6">
    <source>
        <dbReference type="ARBA" id="ARBA00022692"/>
    </source>
</evidence>
<accession>A0A225M2U8</accession>
<evidence type="ECO:0000256" key="13">
    <source>
        <dbReference type="RuleBase" id="RU003357"/>
    </source>
</evidence>
<evidence type="ECO:0000313" key="16">
    <source>
        <dbReference type="EMBL" id="OWT55657.1"/>
    </source>
</evidence>
<dbReference type="OrthoDB" id="5346107at2"/>
<dbReference type="GO" id="GO:0015344">
    <property type="term" value="F:siderophore uptake transmembrane transporter activity"/>
    <property type="evidence" value="ECO:0007669"/>
    <property type="project" value="TreeGrafter"/>
</dbReference>